<dbReference type="PANTHER" id="PTHR35175">
    <property type="entry name" value="DUF1289 DOMAIN-CONTAINING PROTEIN"/>
    <property type="match status" value="1"/>
</dbReference>
<dbReference type="Pfam" id="PF06945">
    <property type="entry name" value="DUF1289"/>
    <property type="match status" value="1"/>
</dbReference>
<reference evidence="1" key="1">
    <citation type="submission" date="2021-02" db="EMBL/GenBank/DDBJ databases">
        <title>PHA producing bacteria isolated from coastal sediment in Guangdong, Shenzhen.</title>
        <authorList>
            <person name="Zheng W."/>
            <person name="Yu S."/>
            <person name="Huang Y."/>
        </authorList>
    </citation>
    <scope>NUCLEOTIDE SEQUENCE</scope>
    <source>
        <strain evidence="1">TN14-10</strain>
    </source>
</reference>
<accession>A0A939DDS8</accession>
<evidence type="ECO:0000313" key="2">
    <source>
        <dbReference type="Proteomes" id="UP000664303"/>
    </source>
</evidence>
<protein>
    <submittedName>
        <fullName evidence="1">DUF1289 domain-containing protein</fullName>
    </submittedName>
</protein>
<proteinExistence type="predicted"/>
<dbReference type="PANTHER" id="PTHR35175:SF2">
    <property type="entry name" value="DUF1289 DOMAIN-CONTAINING PROTEIN"/>
    <property type="match status" value="1"/>
</dbReference>
<dbReference type="RefSeq" id="WP_206559479.1">
    <property type="nucleotide sequence ID" value="NZ_JAFKCZ010000004.1"/>
</dbReference>
<gene>
    <name evidence="1" type="ORF">JYP50_05500</name>
</gene>
<keyword evidence="2" id="KW-1185">Reference proteome</keyword>
<name>A0A939DDS8_9GAMM</name>
<dbReference type="Proteomes" id="UP000664303">
    <property type="component" value="Unassembled WGS sequence"/>
</dbReference>
<comment type="caution">
    <text evidence="1">The sequence shown here is derived from an EMBL/GenBank/DDBJ whole genome shotgun (WGS) entry which is preliminary data.</text>
</comment>
<dbReference type="AlphaFoldDB" id="A0A939DDS8"/>
<dbReference type="EMBL" id="JAFKCZ010000004">
    <property type="protein sequence ID" value="MBN7796031.1"/>
    <property type="molecule type" value="Genomic_DNA"/>
</dbReference>
<sequence>MSDSAEPQSPCIAVCVLNEEDVCLGCYRSADEITDWFMASAEEKRAILERARARLIADNPIRLG</sequence>
<dbReference type="InterPro" id="IPR010710">
    <property type="entry name" value="DUF1289"/>
</dbReference>
<evidence type="ECO:0000313" key="1">
    <source>
        <dbReference type="EMBL" id="MBN7796031.1"/>
    </source>
</evidence>
<organism evidence="1 2">
    <name type="scientific">Parahaliea mediterranea</name>
    <dbReference type="NCBI Taxonomy" id="651086"/>
    <lineage>
        <taxon>Bacteria</taxon>
        <taxon>Pseudomonadati</taxon>
        <taxon>Pseudomonadota</taxon>
        <taxon>Gammaproteobacteria</taxon>
        <taxon>Cellvibrionales</taxon>
        <taxon>Halieaceae</taxon>
        <taxon>Parahaliea</taxon>
    </lineage>
</organism>